<dbReference type="SUPFAM" id="SSF109854">
    <property type="entry name" value="DinB/YfiT-like putative metalloenzymes"/>
    <property type="match status" value="1"/>
</dbReference>
<protein>
    <submittedName>
        <fullName evidence="2">DinB family protein</fullName>
    </submittedName>
</protein>
<evidence type="ECO:0000259" key="1">
    <source>
        <dbReference type="Pfam" id="PF12867"/>
    </source>
</evidence>
<dbReference type="Pfam" id="PF12867">
    <property type="entry name" value="DinB_2"/>
    <property type="match status" value="1"/>
</dbReference>
<dbReference type="AlphaFoldDB" id="A0A4Z0MG87"/>
<dbReference type="EMBL" id="SRKZ01000006">
    <property type="protein sequence ID" value="TGD78544.1"/>
    <property type="molecule type" value="Genomic_DNA"/>
</dbReference>
<dbReference type="InterPro" id="IPR034660">
    <property type="entry name" value="DinB/YfiT-like"/>
</dbReference>
<gene>
    <name evidence="2" type="ORF">EU557_20810</name>
</gene>
<keyword evidence="3" id="KW-1185">Reference proteome</keyword>
<proteinExistence type="predicted"/>
<name>A0A4Z0MG87_9BACT</name>
<evidence type="ECO:0000313" key="3">
    <source>
        <dbReference type="Proteomes" id="UP000298284"/>
    </source>
</evidence>
<dbReference type="OrthoDB" id="1524454at2"/>
<accession>A0A4Z0MG87</accession>
<comment type="caution">
    <text evidence="2">The sequence shown here is derived from an EMBL/GenBank/DDBJ whole genome shotgun (WGS) entry which is preliminary data.</text>
</comment>
<feature type="domain" description="DinB-like" evidence="1">
    <location>
        <begin position="31"/>
        <end position="186"/>
    </location>
</feature>
<dbReference type="Gene3D" id="1.20.120.450">
    <property type="entry name" value="dinb family like domain"/>
    <property type="match status" value="1"/>
</dbReference>
<sequence length="201" mass="22821">MFALHNSQCLPMRPTAFLTDLQQRLASLDATLHQELLPLPEAVLNHKQSPESWSVLECLEHLNRYGRYYLPALQRALGHPEAASKPEEEVGFSWLGRKSYELVRPENRKAQKTLSRMNPARSHLTPAVLQEFEAQLAAWSSLLPLAAQANLNRKAVPVEFFRLLKLRVGEALLFVVAHMQRHVQQAQRAAVISVQPQPQLK</sequence>
<evidence type="ECO:0000313" key="2">
    <source>
        <dbReference type="EMBL" id="TGD78544.1"/>
    </source>
</evidence>
<reference evidence="2 3" key="1">
    <citation type="submission" date="2019-04" db="EMBL/GenBank/DDBJ databases">
        <authorList>
            <person name="Feng G."/>
            <person name="Zhang J."/>
            <person name="Zhu H."/>
        </authorList>
    </citation>
    <scope>NUCLEOTIDE SEQUENCE [LARGE SCALE GENOMIC DNA]</scope>
    <source>
        <strain evidence="2 3">JCM 19491</strain>
    </source>
</reference>
<dbReference type="InterPro" id="IPR024775">
    <property type="entry name" value="DinB-like"/>
</dbReference>
<dbReference type="Proteomes" id="UP000298284">
    <property type="component" value="Unassembled WGS sequence"/>
</dbReference>
<organism evidence="2 3">
    <name type="scientific">Hymenobacter wooponensis</name>
    <dbReference type="NCBI Taxonomy" id="1525360"/>
    <lineage>
        <taxon>Bacteria</taxon>
        <taxon>Pseudomonadati</taxon>
        <taxon>Bacteroidota</taxon>
        <taxon>Cytophagia</taxon>
        <taxon>Cytophagales</taxon>
        <taxon>Hymenobacteraceae</taxon>
        <taxon>Hymenobacter</taxon>
    </lineage>
</organism>